<dbReference type="Gene3D" id="3.90.1150.10">
    <property type="entry name" value="Aspartate Aminotransferase, domain 1"/>
    <property type="match status" value="1"/>
</dbReference>
<protein>
    <recommendedName>
        <fullName evidence="5">Acetylornithine aminotransferase</fullName>
        <shortName evidence="5">ACOAT</shortName>
        <ecNumber evidence="5">2.6.1.11</ecNumber>
    </recommendedName>
</protein>
<comment type="caution">
    <text evidence="6">The sequence shown here is derived from an EMBL/GenBank/DDBJ whole genome shotgun (WGS) entry which is preliminary data.</text>
</comment>
<evidence type="ECO:0000256" key="5">
    <source>
        <dbReference type="HAMAP-Rule" id="MF_01107"/>
    </source>
</evidence>
<dbReference type="PANTHER" id="PTHR11986">
    <property type="entry name" value="AMINOTRANSFERASE CLASS III"/>
    <property type="match status" value="1"/>
</dbReference>
<dbReference type="Pfam" id="PF00202">
    <property type="entry name" value="Aminotran_3"/>
    <property type="match status" value="1"/>
</dbReference>
<proteinExistence type="inferred from homology"/>
<dbReference type="SUPFAM" id="SSF53383">
    <property type="entry name" value="PLP-dependent transferases"/>
    <property type="match status" value="1"/>
</dbReference>
<keyword evidence="5" id="KW-0963">Cytoplasm</keyword>
<keyword evidence="5" id="KW-0055">Arginine biosynthesis</keyword>
<dbReference type="GO" id="GO:0003992">
    <property type="term" value="F:N2-acetyl-L-ornithine:2-oxoglutarate 5-aminotransferase activity"/>
    <property type="evidence" value="ECO:0007669"/>
    <property type="project" value="UniProtKB-EC"/>
</dbReference>
<reference evidence="6 7" key="1">
    <citation type="submission" date="2021-01" db="EMBL/GenBank/DDBJ databases">
        <title>Genomic Encyclopedia of Type Strains, Phase IV (KMG-IV): sequencing the most valuable type-strain genomes for metagenomic binning, comparative biology and taxonomic classification.</title>
        <authorList>
            <person name="Goeker M."/>
        </authorList>
    </citation>
    <scope>NUCLEOTIDE SEQUENCE [LARGE SCALE GENOMIC DNA]</scope>
    <source>
        <strain evidence="6 7">DSM 104297</strain>
    </source>
</reference>
<feature type="binding site" evidence="5">
    <location>
        <begin position="95"/>
        <end position="96"/>
    </location>
    <ligand>
        <name>pyridoxal 5'-phosphate</name>
        <dbReference type="ChEBI" id="CHEBI:597326"/>
    </ligand>
</feature>
<evidence type="ECO:0000256" key="4">
    <source>
        <dbReference type="ARBA" id="ARBA00022898"/>
    </source>
</evidence>
<feature type="binding site" evidence="5">
    <location>
        <position position="122"/>
    </location>
    <ligand>
        <name>pyridoxal 5'-phosphate</name>
        <dbReference type="ChEBI" id="CHEBI:597326"/>
    </ligand>
</feature>
<dbReference type="InterPro" id="IPR049704">
    <property type="entry name" value="Aminotrans_3_PPA_site"/>
</dbReference>
<dbReference type="RefSeq" id="WP_205185740.1">
    <property type="nucleotide sequence ID" value="NZ_JAFBFC010000002.1"/>
</dbReference>
<dbReference type="CDD" id="cd00610">
    <property type="entry name" value="OAT_like"/>
    <property type="match status" value="1"/>
</dbReference>
<feature type="modified residue" description="N6-(pyridoxal phosphate)lysine" evidence="5">
    <location>
        <position position="236"/>
    </location>
</feature>
<keyword evidence="7" id="KW-1185">Reference proteome</keyword>
<dbReference type="EMBL" id="JAFBFC010000002">
    <property type="protein sequence ID" value="MBM7702600.1"/>
    <property type="molecule type" value="Genomic_DNA"/>
</dbReference>
<dbReference type="InterPro" id="IPR015422">
    <property type="entry name" value="PyrdxlP-dep_Trfase_small"/>
</dbReference>
<feature type="binding site" evidence="5">
    <location>
        <position position="265"/>
    </location>
    <ligand>
        <name>pyridoxal 5'-phosphate</name>
        <dbReference type="ChEBI" id="CHEBI:597326"/>
    </ligand>
</feature>
<comment type="subunit">
    <text evidence="5">Homodimer.</text>
</comment>
<dbReference type="EC" id="2.6.1.11" evidence="5"/>
<name>A0ABS2QT08_9BACI</name>
<dbReference type="Proteomes" id="UP000809829">
    <property type="component" value="Unassembled WGS sequence"/>
</dbReference>
<comment type="similarity">
    <text evidence="5">Belongs to the class-III pyridoxal-phosphate-dependent aminotransferase family. ArgD subfamily.</text>
</comment>
<feature type="binding site" evidence="5">
    <location>
        <position position="264"/>
    </location>
    <ligand>
        <name>N(2)-acetyl-L-ornithine</name>
        <dbReference type="ChEBI" id="CHEBI:57805"/>
    </ligand>
</feature>
<comment type="pathway">
    <text evidence="5">Amino-acid biosynthesis; L-arginine biosynthesis; N(2)-acetyl-L-ornithine from L-glutamate: step 4/4.</text>
</comment>
<sequence length="384" mass="41695">MSALFPTYQRLDLHIKEASGSILIDQQGTQYLDFISGIAVCNVGHRHPAVQQAIEEQLKKVWHVSNLFHLDIQEEVASLLVNHASGDAVFFCNSGAEANEAAIKLARKYTKRHKIITFAKSFHGRTFATMSATGQAKIHEGFGPLLQEFVYVPYNDKAALEEEMDETVAAVMVEVIQGEGGVVLGETPFLEGIQKLCHQYGSLFIVDEVQTGIGRTGKIFAYEHHGLSPDIITSAKGLGSGMPVGAMIGKAHLKAAFQAGSHGTTFGGNPIALASAKATLNIISTPSFLEEVKQKGQYLLNELKQRIGEDTRVTDIRGKGLMIGIECGEYAPLFIQSLKEQGLLTLGAGPHVIRLLPPLTVTEKEINQALGMIEKAFQTQNVMN</sequence>
<evidence type="ECO:0000256" key="3">
    <source>
        <dbReference type="ARBA" id="ARBA00022679"/>
    </source>
</evidence>
<organism evidence="6 7">
    <name type="scientific">Priestia iocasae</name>
    <dbReference type="NCBI Taxonomy" id="2291674"/>
    <lineage>
        <taxon>Bacteria</taxon>
        <taxon>Bacillati</taxon>
        <taxon>Bacillota</taxon>
        <taxon>Bacilli</taxon>
        <taxon>Bacillales</taxon>
        <taxon>Bacillaceae</taxon>
        <taxon>Priestia</taxon>
    </lineage>
</organism>
<comment type="miscellaneous">
    <text evidence="5">May also have succinyldiaminopimelate aminotransferase activity, thus carrying out the corresponding step in lysine biosynthesis.</text>
</comment>
<dbReference type="PIRSF" id="PIRSF000521">
    <property type="entry name" value="Transaminase_4ab_Lys_Orn"/>
    <property type="match status" value="1"/>
</dbReference>
<dbReference type="NCBIfam" id="NF002797">
    <property type="entry name" value="PRK02936.1"/>
    <property type="match status" value="1"/>
</dbReference>
<evidence type="ECO:0000313" key="7">
    <source>
        <dbReference type="Proteomes" id="UP000809829"/>
    </source>
</evidence>
<dbReference type="Gene3D" id="3.40.640.10">
    <property type="entry name" value="Type I PLP-dependent aspartate aminotransferase-like (Major domain)"/>
    <property type="match status" value="1"/>
</dbReference>
<keyword evidence="4 5" id="KW-0663">Pyridoxal phosphate</keyword>
<dbReference type="InterPro" id="IPR015421">
    <property type="entry name" value="PyrdxlP-dep_Trfase_major"/>
</dbReference>
<comment type="subcellular location">
    <subcellularLocation>
        <location evidence="5">Cytoplasm</location>
    </subcellularLocation>
</comment>
<dbReference type="InterPro" id="IPR004636">
    <property type="entry name" value="AcOrn/SuccOrn_fam"/>
</dbReference>
<feature type="binding site" evidence="5">
    <location>
        <position position="125"/>
    </location>
    <ligand>
        <name>N(2)-acetyl-L-ornithine</name>
        <dbReference type="ChEBI" id="CHEBI:57805"/>
    </ligand>
</feature>
<dbReference type="NCBIfam" id="TIGR00707">
    <property type="entry name" value="argD"/>
    <property type="match status" value="1"/>
</dbReference>
<dbReference type="InterPro" id="IPR015424">
    <property type="entry name" value="PyrdxlP-dep_Trfase"/>
</dbReference>
<accession>A0ABS2QT08</accession>
<evidence type="ECO:0000256" key="2">
    <source>
        <dbReference type="ARBA" id="ARBA00022605"/>
    </source>
</evidence>
<evidence type="ECO:0000313" key="6">
    <source>
        <dbReference type="EMBL" id="MBM7702600.1"/>
    </source>
</evidence>
<feature type="binding site" evidence="5">
    <location>
        <begin position="207"/>
        <end position="210"/>
    </location>
    <ligand>
        <name>pyridoxal 5'-phosphate</name>
        <dbReference type="ChEBI" id="CHEBI:597326"/>
    </ligand>
</feature>
<dbReference type="NCBIfam" id="NF002325">
    <property type="entry name" value="PRK01278.1"/>
    <property type="match status" value="1"/>
</dbReference>
<evidence type="ECO:0000256" key="1">
    <source>
        <dbReference type="ARBA" id="ARBA00022576"/>
    </source>
</evidence>
<comment type="cofactor">
    <cofactor evidence="5">
        <name>pyridoxal 5'-phosphate</name>
        <dbReference type="ChEBI" id="CHEBI:597326"/>
    </cofactor>
    <text evidence="5">Binds 1 pyridoxal phosphate per subunit.</text>
</comment>
<keyword evidence="3 5" id="KW-0808">Transferase</keyword>
<gene>
    <name evidence="5" type="primary">argD</name>
    <name evidence="6" type="ORF">JOC83_001434</name>
</gene>
<dbReference type="InterPro" id="IPR050103">
    <property type="entry name" value="Class-III_PLP-dep_AT"/>
</dbReference>
<dbReference type="PANTHER" id="PTHR11986:SF79">
    <property type="entry name" value="ACETYLORNITHINE AMINOTRANSFERASE, MITOCHONDRIAL"/>
    <property type="match status" value="1"/>
</dbReference>
<dbReference type="PROSITE" id="PS00600">
    <property type="entry name" value="AA_TRANSFER_CLASS_3"/>
    <property type="match status" value="1"/>
</dbReference>
<keyword evidence="2 5" id="KW-0028">Amino-acid biosynthesis</keyword>
<keyword evidence="1 5" id="KW-0032">Aminotransferase</keyword>
<dbReference type="InterPro" id="IPR005814">
    <property type="entry name" value="Aminotrans_3"/>
</dbReference>
<comment type="catalytic activity">
    <reaction evidence="5">
        <text>N(2)-acetyl-L-ornithine + 2-oxoglutarate = N-acetyl-L-glutamate 5-semialdehyde + L-glutamate</text>
        <dbReference type="Rhea" id="RHEA:18049"/>
        <dbReference type="ChEBI" id="CHEBI:16810"/>
        <dbReference type="ChEBI" id="CHEBI:29123"/>
        <dbReference type="ChEBI" id="CHEBI:29985"/>
        <dbReference type="ChEBI" id="CHEBI:57805"/>
        <dbReference type="EC" id="2.6.1.11"/>
    </reaction>
</comment>
<dbReference type="HAMAP" id="MF_01107">
    <property type="entry name" value="ArgD_aminotrans_3"/>
    <property type="match status" value="1"/>
</dbReference>